<feature type="transmembrane region" description="Helical" evidence="8">
    <location>
        <begin position="212"/>
        <end position="234"/>
    </location>
</feature>
<dbReference type="InterPro" id="IPR000522">
    <property type="entry name" value="ABC_transptr_permease_BtuC"/>
</dbReference>
<comment type="subcellular location">
    <subcellularLocation>
        <location evidence="1">Cell membrane</location>
        <topology evidence="1">Multi-pass membrane protein</topology>
    </subcellularLocation>
</comment>
<evidence type="ECO:0000313" key="10">
    <source>
        <dbReference type="Proteomes" id="UP000239709"/>
    </source>
</evidence>
<protein>
    <submittedName>
        <fullName evidence="9">Iron ABC transporter permease</fullName>
    </submittedName>
</protein>
<dbReference type="KEGG" id="otk:C6570_00605"/>
<keyword evidence="7 8" id="KW-0472">Membrane</keyword>
<dbReference type="GO" id="GO:0005886">
    <property type="term" value="C:plasma membrane"/>
    <property type="evidence" value="ECO:0007669"/>
    <property type="project" value="UniProtKB-SubCell"/>
</dbReference>
<evidence type="ECO:0000256" key="7">
    <source>
        <dbReference type="ARBA" id="ARBA00023136"/>
    </source>
</evidence>
<accession>A0A2S0MAU0</accession>
<dbReference type="PANTHER" id="PTHR30472">
    <property type="entry name" value="FERRIC ENTEROBACTIN TRANSPORT SYSTEM PERMEASE PROTEIN"/>
    <property type="match status" value="1"/>
</dbReference>
<comment type="similarity">
    <text evidence="2">Belongs to the binding-protein-dependent transport system permease family. FecCD subfamily.</text>
</comment>
<evidence type="ECO:0000256" key="6">
    <source>
        <dbReference type="ARBA" id="ARBA00022989"/>
    </source>
</evidence>
<dbReference type="RefSeq" id="WP_106701113.1">
    <property type="nucleotide sequence ID" value="NZ_CP027666.1"/>
</dbReference>
<dbReference type="Gene3D" id="1.10.3470.10">
    <property type="entry name" value="ABC transporter involved in vitamin B12 uptake, BtuC"/>
    <property type="match status" value="1"/>
</dbReference>
<name>A0A2S0MAU0_9BURK</name>
<dbReference type="OrthoDB" id="9782305at2"/>
<feature type="transmembrane region" description="Helical" evidence="8">
    <location>
        <begin position="78"/>
        <end position="98"/>
    </location>
</feature>
<dbReference type="GO" id="GO:0033214">
    <property type="term" value="P:siderophore-iron import into cell"/>
    <property type="evidence" value="ECO:0007669"/>
    <property type="project" value="TreeGrafter"/>
</dbReference>
<feature type="transmembrane region" description="Helical" evidence="8">
    <location>
        <begin position="25"/>
        <end position="44"/>
    </location>
</feature>
<evidence type="ECO:0000313" key="9">
    <source>
        <dbReference type="EMBL" id="AVO32927.1"/>
    </source>
</evidence>
<keyword evidence="6 8" id="KW-1133">Transmembrane helix</keyword>
<keyword evidence="3" id="KW-0813">Transport</keyword>
<feature type="transmembrane region" description="Helical" evidence="8">
    <location>
        <begin position="110"/>
        <end position="133"/>
    </location>
</feature>
<evidence type="ECO:0000256" key="2">
    <source>
        <dbReference type="ARBA" id="ARBA00007935"/>
    </source>
</evidence>
<evidence type="ECO:0000256" key="8">
    <source>
        <dbReference type="SAM" id="Phobius"/>
    </source>
</evidence>
<dbReference type="PANTHER" id="PTHR30472:SF25">
    <property type="entry name" value="ABC TRANSPORTER PERMEASE PROTEIN MJ0876-RELATED"/>
    <property type="match status" value="1"/>
</dbReference>
<feature type="transmembrane region" description="Helical" evidence="8">
    <location>
        <begin position="265"/>
        <end position="288"/>
    </location>
</feature>
<organism evidence="9 10">
    <name type="scientific">Ottowia oryzae</name>
    <dbReference type="NCBI Taxonomy" id="2109914"/>
    <lineage>
        <taxon>Bacteria</taxon>
        <taxon>Pseudomonadati</taxon>
        <taxon>Pseudomonadota</taxon>
        <taxon>Betaproteobacteria</taxon>
        <taxon>Burkholderiales</taxon>
        <taxon>Comamonadaceae</taxon>
        <taxon>Ottowia</taxon>
    </lineage>
</organism>
<dbReference type="InterPro" id="IPR037294">
    <property type="entry name" value="ABC_BtuC-like"/>
</dbReference>
<evidence type="ECO:0000256" key="3">
    <source>
        <dbReference type="ARBA" id="ARBA00022448"/>
    </source>
</evidence>
<sequence>MTAAELAVNADAVLQAYRRLVARRVLILAGLLVLCVAAFLLDLVTGPSSLTPMQVLAGVFSPDALSAPQQAIIWQVRLPYALMAVLVGAALSLAGAEMQTILNNPLASPFTLGVSSAASFGAALAIVLGVSLPFVPAEWMVPINAFVFAFGSVLLLQAMARRRSAGVETVVLLGIALVFAFNALVALVQFLSSQEALQQLVFWSMGSLSRATWNHVGVLAAVLALVLPFSWMAAGRLTSLRLGEDRARSFGVDVGRLRFLTLLRVSLLAATSVAFAGTIGFIGLVGPHMGRLLLGEDHRFLLPASVLCGALVMSLASVASKTLVPGAIMPVGIVTAIVGVPVFLFLIFRNPGRS</sequence>
<dbReference type="Proteomes" id="UP000239709">
    <property type="component" value="Chromosome"/>
</dbReference>
<proteinExistence type="inferred from homology"/>
<dbReference type="Pfam" id="PF01032">
    <property type="entry name" value="FecCD"/>
    <property type="match status" value="1"/>
</dbReference>
<keyword evidence="5 8" id="KW-0812">Transmembrane</keyword>
<feature type="transmembrane region" description="Helical" evidence="8">
    <location>
        <begin position="327"/>
        <end position="348"/>
    </location>
</feature>
<dbReference type="AlphaFoldDB" id="A0A2S0MAU0"/>
<feature type="transmembrane region" description="Helical" evidence="8">
    <location>
        <begin position="139"/>
        <end position="158"/>
    </location>
</feature>
<dbReference type="SUPFAM" id="SSF81345">
    <property type="entry name" value="ABC transporter involved in vitamin B12 uptake, BtuC"/>
    <property type="match status" value="1"/>
</dbReference>
<gene>
    <name evidence="9" type="ORF">C6570_00605</name>
</gene>
<evidence type="ECO:0000256" key="5">
    <source>
        <dbReference type="ARBA" id="ARBA00022692"/>
    </source>
</evidence>
<evidence type="ECO:0000256" key="4">
    <source>
        <dbReference type="ARBA" id="ARBA00022475"/>
    </source>
</evidence>
<keyword evidence="10" id="KW-1185">Reference proteome</keyword>
<dbReference type="EMBL" id="CP027666">
    <property type="protein sequence ID" value="AVO32927.1"/>
    <property type="molecule type" value="Genomic_DNA"/>
</dbReference>
<dbReference type="CDD" id="cd06550">
    <property type="entry name" value="TM_ABC_iron-siderophores_like"/>
    <property type="match status" value="1"/>
</dbReference>
<feature type="transmembrane region" description="Helical" evidence="8">
    <location>
        <begin position="170"/>
        <end position="192"/>
    </location>
</feature>
<dbReference type="GO" id="GO:0022857">
    <property type="term" value="F:transmembrane transporter activity"/>
    <property type="evidence" value="ECO:0007669"/>
    <property type="project" value="InterPro"/>
</dbReference>
<reference evidence="9 10" key="1">
    <citation type="submission" date="2018-03" db="EMBL/GenBank/DDBJ databases">
        <title>Genome sequencing of Ottowia sp.</title>
        <authorList>
            <person name="Kim S.-J."/>
            <person name="Heo J."/>
            <person name="Kwon S.-W."/>
        </authorList>
    </citation>
    <scope>NUCLEOTIDE SEQUENCE [LARGE SCALE GENOMIC DNA]</scope>
    <source>
        <strain evidence="9 10">KADR8-3</strain>
    </source>
</reference>
<keyword evidence="4" id="KW-1003">Cell membrane</keyword>
<dbReference type="FunFam" id="1.10.3470.10:FF:000001">
    <property type="entry name" value="Vitamin B12 ABC transporter permease BtuC"/>
    <property type="match status" value="1"/>
</dbReference>
<evidence type="ECO:0000256" key="1">
    <source>
        <dbReference type="ARBA" id="ARBA00004651"/>
    </source>
</evidence>
<feature type="transmembrane region" description="Helical" evidence="8">
    <location>
        <begin position="300"/>
        <end position="320"/>
    </location>
</feature>